<keyword evidence="1" id="KW-0812">Transmembrane</keyword>
<keyword evidence="3" id="KW-1185">Reference proteome</keyword>
<dbReference type="EMBL" id="CP001276">
    <property type="protein sequence ID" value="ACM06953.1"/>
    <property type="molecule type" value="Genomic_DNA"/>
</dbReference>
<dbReference type="AlphaFoldDB" id="B9L4K2"/>
<organism evidence="2 3">
    <name type="scientific">Thermomicrobium roseum (strain ATCC 27502 / DSM 5159 / P-2)</name>
    <dbReference type="NCBI Taxonomy" id="309801"/>
    <lineage>
        <taxon>Bacteria</taxon>
        <taxon>Pseudomonadati</taxon>
        <taxon>Thermomicrobiota</taxon>
        <taxon>Thermomicrobia</taxon>
        <taxon>Thermomicrobiales</taxon>
        <taxon>Thermomicrobiaceae</taxon>
        <taxon>Thermomicrobium</taxon>
    </lineage>
</organism>
<evidence type="ECO:0000256" key="1">
    <source>
        <dbReference type="SAM" id="Phobius"/>
    </source>
</evidence>
<proteinExistence type="predicted"/>
<evidence type="ECO:0000313" key="3">
    <source>
        <dbReference type="Proteomes" id="UP000000447"/>
    </source>
</evidence>
<keyword evidence="1" id="KW-1133">Transmembrane helix</keyword>
<geneLocation type="plasmid" evidence="3">
    <name>Tros</name>
</geneLocation>
<dbReference type="Proteomes" id="UP000000447">
    <property type="component" value="Plasmid unnamed"/>
</dbReference>
<dbReference type="RefSeq" id="WP_012642940.1">
    <property type="nucleotide sequence ID" value="NC_011961.1"/>
</dbReference>
<dbReference type="OrthoDB" id="32086at2"/>
<name>B9L4K2_THERP</name>
<dbReference type="eggNOG" id="ENOG50345KZ">
    <property type="taxonomic scope" value="Bacteria"/>
</dbReference>
<feature type="transmembrane region" description="Helical" evidence="1">
    <location>
        <begin position="7"/>
        <end position="33"/>
    </location>
</feature>
<gene>
    <name evidence="2" type="ordered locus">trd_A0716</name>
</gene>
<keyword evidence="1" id="KW-0472">Membrane</keyword>
<sequence>MARRGWFLVLGAIALVCGCLSVGVIGAAGLWFLTRGQGSPTPGIAANVTPALRRTNVERNQLANGWQRVSDGQRVAYLAPAQGNLPFQPGLFWQAEPLPQPLNPLQYAAVVYLRLQQQSEQLYAYHAQWVSFAGWPAIELAYAAVQNGQPYEAVLWILSDGWTGYIVSFIAPYGLLDEYVPQLPQVLQDAEQQLIEQPGPLQGGPVPDVWVAGGGMGYGGEMTPAWDWSGFDYGTPLYGFQDPFADVGWDSGGYDFSGDLYSDLYSSGGGLYDPEHDAFNTWMAEEWSQALSGENPDPTWMDDAGNLYWEGPSGTLHDWSADYDPSIW</sequence>
<protein>
    <recommendedName>
        <fullName evidence="4">Lipoprotein</fullName>
    </recommendedName>
</protein>
<reference evidence="2 3" key="1">
    <citation type="journal article" date="2009" name="PLoS ONE">
        <title>Complete genome sequence of the aerobic CO-oxidizing thermophile Thermomicrobium roseum.</title>
        <authorList>
            <person name="Wu D."/>
            <person name="Raymond J."/>
            <person name="Wu M."/>
            <person name="Chatterji S."/>
            <person name="Ren Q."/>
            <person name="Graham J.E."/>
            <person name="Bryant D.A."/>
            <person name="Robb F."/>
            <person name="Colman A."/>
            <person name="Tallon L.J."/>
            <person name="Badger J.H."/>
            <person name="Madupu R."/>
            <person name="Ward N.L."/>
            <person name="Eisen J.A."/>
        </authorList>
    </citation>
    <scope>NUCLEOTIDE SEQUENCE [LARGE SCALE GENOMIC DNA]</scope>
    <source>
        <strain evidence="3">ATCC 27502 / DSM 5159 / P-2</strain>
        <plasmid evidence="2">unnamed</plasmid>
    </source>
</reference>
<evidence type="ECO:0000313" key="2">
    <source>
        <dbReference type="EMBL" id="ACM06953.1"/>
    </source>
</evidence>
<dbReference type="PROSITE" id="PS51257">
    <property type="entry name" value="PROKAR_LIPOPROTEIN"/>
    <property type="match status" value="1"/>
</dbReference>
<evidence type="ECO:0008006" key="4">
    <source>
        <dbReference type="Google" id="ProtNLM"/>
    </source>
</evidence>
<accession>B9L4K2</accession>
<keyword evidence="2" id="KW-0614">Plasmid</keyword>
<dbReference type="HOGENOM" id="CLU_847127_0_0_0"/>
<dbReference type="KEGG" id="tro:trd_A0716"/>